<dbReference type="RefSeq" id="XP_005834911.1">
    <property type="nucleotide sequence ID" value="XM_005834854.1"/>
</dbReference>
<keyword evidence="2" id="KW-0106">Calcium</keyword>
<dbReference type="KEGG" id="gtt:GUITHDRAFT_69142"/>
<organism evidence="4">
    <name type="scientific">Guillardia theta (strain CCMP2712)</name>
    <name type="common">Cryptophyte</name>
    <dbReference type="NCBI Taxonomy" id="905079"/>
    <lineage>
        <taxon>Eukaryota</taxon>
        <taxon>Cryptophyceae</taxon>
        <taxon>Pyrenomonadales</taxon>
        <taxon>Geminigeraceae</taxon>
        <taxon>Guillardia</taxon>
    </lineage>
</organism>
<dbReference type="PANTHER" id="PTHR23050">
    <property type="entry name" value="CALCIUM BINDING PROTEIN"/>
    <property type="match status" value="1"/>
</dbReference>
<dbReference type="eggNOG" id="KOG0027">
    <property type="taxonomic scope" value="Eukaryota"/>
</dbReference>
<reference evidence="6" key="2">
    <citation type="submission" date="2012-11" db="EMBL/GenBank/DDBJ databases">
        <authorList>
            <person name="Kuo A."/>
            <person name="Curtis B.A."/>
            <person name="Tanifuji G."/>
            <person name="Burki F."/>
            <person name="Gruber A."/>
            <person name="Irimia M."/>
            <person name="Maruyama S."/>
            <person name="Arias M.C."/>
            <person name="Ball S.G."/>
            <person name="Gile G.H."/>
            <person name="Hirakawa Y."/>
            <person name="Hopkins J.F."/>
            <person name="Rensing S.A."/>
            <person name="Schmutz J."/>
            <person name="Symeonidi A."/>
            <person name="Elias M."/>
            <person name="Eveleigh R.J."/>
            <person name="Herman E.K."/>
            <person name="Klute M.J."/>
            <person name="Nakayama T."/>
            <person name="Obornik M."/>
            <person name="Reyes-Prieto A."/>
            <person name="Armbrust E.V."/>
            <person name="Aves S.J."/>
            <person name="Beiko R.G."/>
            <person name="Coutinho P."/>
            <person name="Dacks J.B."/>
            <person name="Durnford D.G."/>
            <person name="Fast N.M."/>
            <person name="Green B.R."/>
            <person name="Grisdale C."/>
            <person name="Hempe F."/>
            <person name="Henrissat B."/>
            <person name="Hoppner M.P."/>
            <person name="Ishida K.-I."/>
            <person name="Kim E."/>
            <person name="Koreny L."/>
            <person name="Kroth P.G."/>
            <person name="Liu Y."/>
            <person name="Malik S.-B."/>
            <person name="Maier U.G."/>
            <person name="McRose D."/>
            <person name="Mock T."/>
            <person name="Neilson J.A."/>
            <person name="Onodera N.T."/>
            <person name="Poole A.M."/>
            <person name="Pritham E.J."/>
            <person name="Richards T.A."/>
            <person name="Rocap G."/>
            <person name="Roy S.W."/>
            <person name="Sarai C."/>
            <person name="Schaack S."/>
            <person name="Shirato S."/>
            <person name="Slamovits C.H."/>
            <person name="Spencer D.F."/>
            <person name="Suzuki S."/>
            <person name="Worden A.Z."/>
            <person name="Zauner S."/>
            <person name="Barry K."/>
            <person name="Bell C."/>
            <person name="Bharti A.K."/>
            <person name="Crow J.A."/>
            <person name="Grimwood J."/>
            <person name="Kramer R."/>
            <person name="Lindquist E."/>
            <person name="Lucas S."/>
            <person name="Salamov A."/>
            <person name="McFadden G.I."/>
            <person name="Lane C.E."/>
            <person name="Keeling P.J."/>
            <person name="Gray M.W."/>
            <person name="Grigoriev I.V."/>
            <person name="Archibald J.M."/>
        </authorList>
    </citation>
    <scope>NUCLEOTIDE SEQUENCE</scope>
    <source>
        <strain evidence="6">CCMP2712</strain>
    </source>
</reference>
<dbReference type="PaxDb" id="55529-EKX47931"/>
<keyword evidence="6" id="KW-1185">Reference proteome</keyword>
<dbReference type="PROSITE" id="PS00018">
    <property type="entry name" value="EF_HAND_1"/>
    <property type="match status" value="1"/>
</dbReference>
<reference evidence="5" key="3">
    <citation type="submission" date="2016-03" db="UniProtKB">
        <authorList>
            <consortium name="EnsemblProtists"/>
        </authorList>
    </citation>
    <scope>IDENTIFICATION</scope>
</reference>
<evidence type="ECO:0000313" key="6">
    <source>
        <dbReference type="Proteomes" id="UP000011087"/>
    </source>
</evidence>
<dbReference type="InterPro" id="IPR018247">
    <property type="entry name" value="EF_Hand_1_Ca_BS"/>
</dbReference>
<evidence type="ECO:0000259" key="3">
    <source>
        <dbReference type="PROSITE" id="PS50222"/>
    </source>
</evidence>
<feature type="domain" description="EF-hand" evidence="3">
    <location>
        <begin position="97"/>
        <end position="125"/>
    </location>
</feature>
<dbReference type="PROSITE" id="PS50222">
    <property type="entry name" value="EF_HAND_2"/>
    <property type="match status" value="3"/>
</dbReference>
<name>L1JHG3_GUITC</name>
<dbReference type="SMART" id="SM00054">
    <property type="entry name" value="EFh"/>
    <property type="match status" value="3"/>
</dbReference>
<dbReference type="AlphaFoldDB" id="L1JHG3"/>
<dbReference type="CDD" id="cd00051">
    <property type="entry name" value="EFh"/>
    <property type="match status" value="1"/>
</dbReference>
<dbReference type="InterPro" id="IPR050145">
    <property type="entry name" value="Centrin_CML-like"/>
</dbReference>
<gene>
    <name evidence="4" type="ORF">GUITHDRAFT_69142</name>
</gene>
<feature type="domain" description="EF-hand" evidence="3">
    <location>
        <begin position="20"/>
        <end position="46"/>
    </location>
</feature>
<dbReference type="Proteomes" id="UP000011087">
    <property type="component" value="Unassembled WGS sequence"/>
</dbReference>
<feature type="domain" description="EF-hand" evidence="3">
    <location>
        <begin position="48"/>
        <end position="83"/>
    </location>
</feature>
<dbReference type="HOGENOM" id="CLU_061288_20_7_1"/>
<keyword evidence="1" id="KW-0677">Repeat</keyword>
<dbReference type="GeneID" id="17304507"/>
<dbReference type="OrthoDB" id="26525at2759"/>
<dbReference type="InterPro" id="IPR002048">
    <property type="entry name" value="EF_hand_dom"/>
</dbReference>
<dbReference type="STRING" id="905079.L1JHG3"/>
<evidence type="ECO:0000256" key="1">
    <source>
        <dbReference type="ARBA" id="ARBA00022737"/>
    </source>
</evidence>
<evidence type="ECO:0000313" key="4">
    <source>
        <dbReference type="EMBL" id="EKX47931.1"/>
    </source>
</evidence>
<dbReference type="Gene3D" id="1.10.238.10">
    <property type="entry name" value="EF-hand"/>
    <property type="match status" value="2"/>
</dbReference>
<reference evidence="4 6" key="1">
    <citation type="journal article" date="2012" name="Nature">
        <title>Algal genomes reveal evolutionary mosaicism and the fate of nucleomorphs.</title>
        <authorList>
            <consortium name="DOE Joint Genome Institute"/>
            <person name="Curtis B.A."/>
            <person name="Tanifuji G."/>
            <person name="Burki F."/>
            <person name="Gruber A."/>
            <person name="Irimia M."/>
            <person name="Maruyama S."/>
            <person name="Arias M.C."/>
            <person name="Ball S.G."/>
            <person name="Gile G.H."/>
            <person name="Hirakawa Y."/>
            <person name="Hopkins J.F."/>
            <person name="Kuo A."/>
            <person name="Rensing S.A."/>
            <person name="Schmutz J."/>
            <person name="Symeonidi A."/>
            <person name="Elias M."/>
            <person name="Eveleigh R.J."/>
            <person name="Herman E.K."/>
            <person name="Klute M.J."/>
            <person name="Nakayama T."/>
            <person name="Obornik M."/>
            <person name="Reyes-Prieto A."/>
            <person name="Armbrust E.V."/>
            <person name="Aves S.J."/>
            <person name="Beiko R.G."/>
            <person name="Coutinho P."/>
            <person name="Dacks J.B."/>
            <person name="Durnford D.G."/>
            <person name="Fast N.M."/>
            <person name="Green B.R."/>
            <person name="Grisdale C.J."/>
            <person name="Hempel F."/>
            <person name="Henrissat B."/>
            <person name="Hoppner M.P."/>
            <person name="Ishida K."/>
            <person name="Kim E."/>
            <person name="Koreny L."/>
            <person name="Kroth P.G."/>
            <person name="Liu Y."/>
            <person name="Malik S.B."/>
            <person name="Maier U.G."/>
            <person name="McRose D."/>
            <person name="Mock T."/>
            <person name="Neilson J.A."/>
            <person name="Onodera N.T."/>
            <person name="Poole A.M."/>
            <person name="Pritham E.J."/>
            <person name="Richards T.A."/>
            <person name="Rocap G."/>
            <person name="Roy S.W."/>
            <person name="Sarai C."/>
            <person name="Schaack S."/>
            <person name="Shirato S."/>
            <person name="Slamovits C.H."/>
            <person name="Spencer D.F."/>
            <person name="Suzuki S."/>
            <person name="Worden A.Z."/>
            <person name="Zauner S."/>
            <person name="Barry K."/>
            <person name="Bell C."/>
            <person name="Bharti A.K."/>
            <person name="Crow J.A."/>
            <person name="Grimwood J."/>
            <person name="Kramer R."/>
            <person name="Lindquist E."/>
            <person name="Lucas S."/>
            <person name="Salamov A."/>
            <person name="McFadden G.I."/>
            <person name="Lane C.E."/>
            <person name="Keeling P.J."/>
            <person name="Gray M.W."/>
            <person name="Grigoriev I.V."/>
            <person name="Archibald J.M."/>
        </authorList>
    </citation>
    <scope>NUCLEOTIDE SEQUENCE</scope>
    <source>
        <strain evidence="4 6">CCMP2712</strain>
    </source>
</reference>
<dbReference type="EMBL" id="JH992988">
    <property type="protein sequence ID" value="EKX47931.1"/>
    <property type="molecule type" value="Genomic_DNA"/>
</dbReference>
<evidence type="ECO:0000256" key="2">
    <source>
        <dbReference type="ARBA" id="ARBA00022837"/>
    </source>
</evidence>
<accession>L1JHG3</accession>
<proteinExistence type="predicted"/>
<sequence length="155" mass="18095">MEQRISEALRHRYKSLPVSFRKMDADGDGYISKSELKQVIEEKLDIKIPNRMFEEVFRRMDTKGDGSIDYQEFLEHFHSAAEIKVDLLLNIYGSTAEAFRELNVGGNGRVTRDELFEGLRRVGARMSLRRIDQIISEITNDQGKFMNYKHFLKAM</sequence>
<feature type="non-terminal residue" evidence="4">
    <location>
        <position position="155"/>
    </location>
</feature>
<dbReference type="Pfam" id="PF13499">
    <property type="entry name" value="EF-hand_7"/>
    <property type="match status" value="1"/>
</dbReference>
<dbReference type="InterPro" id="IPR011992">
    <property type="entry name" value="EF-hand-dom_pair"/>
</dbReference>
<dbReference type="GO" id="GO:0005509">
    <property type="term" value="F:calcium ion binding"/>
    <property type="evidence" value="ECO:0007669"/>
    <property type="project" value="InterPro"/>
</dbReference>
<dbReference type="SUPFAM" id="SSF47473">
    <property type="entry name" value="EF-hand"/>
    <property type="match status" value="1"/>
</dbReference>
<protein>
    <recommendedName>
        <fullName evidence="3">EF-hand domain-containing protein</fullName>
    </recommendedName>
</protein>
<evidence type="ECO:0000313" key="5">
    <source>
        <dbReference type="EnsemblProtists" id="EKX47931"/>
    </source>
</evidence>
<dbReference type="EnsemblProtists" id="EKX47931">
    <property type="protein sequence ID" value="EKX47931"/>
    <property type="gene ID" value="GUITHDRAFT_69142"/>
</dbReference>